<accession>A0A165MXY4</accession>
<evidence type="ECO:0000313" key="2">
    <source>
        <dbReference type="Proteomes" id="UP000076727"/>
    </source>
</evidence>
<organism evidence="1 2">
    <name type="scientific">Daedalea quercina L-15889</name>
    <dbReference type="NCBI Taxonomy" id="1314783"/>
    <lineage>
        <taxon>Eukaryota</taxon>
        <taxon>Fungi</taxon>
        <taxon>Dikarya</taxon>
        <taxon>Basidiomycota</taxon>
        <taxon>Agaricomycotina</taxon>
        <taxon>Agaricomycetes</taxon>
        <taxon>Polyporales</taxon>
        <taxon>Fomitopsis</taxon>
    </lineage>
</organism>
<proteinExistence type="predicted"/>
<name>A0A165MXY4_9APHY</name>
<dbReference type="Proteomes" id="UP000076727">
    <property type="component" value="Unassembled WGS sequence"/>
</dbReference>
<dbReference type="AlphaFoldDB" id="A0A165MXY4"/>
<keyword evidence="2" id="KW-1185">Reference proteome</keyword>
<reference evidence="1 2" key="1">
    <citation type="journal article" date="2016" name="Mol. Biol. Evol.">
        <title>Comparative Genomics of Early-Diverging Mushroom-Forming Fungi Provides Insights into the Origins of Lignocellulose Decay Capabilities.</title>
        <authorList>
            <person name="Nagy L.G."/>
            <person name="Riley R."/>
            <person name="Tritt A."/>
            <person name="Adam C."/>
            <person name="Daum C."/>
            <person name="Floudas D."/>
            <person name="Sun H."/>
            <person name="Yadav J.S."/>
            <person name="Pangilinan J."/>
            <person name="Larsson K.H."/>
            <person name="Matsuura K."/>
            <person name="Barry K."/>
            <person name="Labutti K."/>
            <person name="Kuo R."/>
            <person name="Ohm R.A."/>
            <person name="Bhattacharya S.S."/>
            <person name="Shirouzu T."/>
            <person name="Yoshinaga Y."/>
            <person name="Martin F.M."/>
            <person name="Grigoriev I.V."/>
            <person name="Hibbett D.S."/>
        </authorList>
    </citation>
    <scope>NUCLEOTIDE SEQUENCE [LARGE SCALE GENOMIC DNA]</scope>
    <source>
        <strain evidence="1 2">L-15889</strain>
    </source>
</reference>
<evidence type="ECO:0000313" key="1">
    <source>
        <dbReference type="EMBL" id="KZT66262.1"/>
    </source>
</evidence>
<sequence length="192" mass="20474">MRWLGAPCTPEGYPERAFTLPPSSRARPDAACPATFTAPPRPASPPCTPPRMGRYTCISDSVSPAFCEGRGGNICRAWVALCCTATCRHPGLGSISTGVVRGVARLGMLSSIFQSSKRSVRAVAELGAAPSSWYSAPHVVLQRIGRRRPTAGDPCPASQVNLLSLDWRAPSLASVQCPPSVSWQRVSARSRR</sequence>
<dbReference type="EMBL" id="KV429092">
    <property type="protein sequence ID" value="KZT66262.1"/>
    <property type="molecule type" value="Genomic_DNA"/>
</dbReference>
<gene>
    <name evidence="1" type="ORF">DAEQUDRAFT_476057</name>
</gene>
<protein>
    <submittedName>
        <fullName evidence="1">Uncharacterized protein</fullName>
    </submittedName>
</protein>